<evidence type="ECO:0000313" key="5">
    <source>
        <dbReference type="EMBL" id="AAA62953.1"/>
    </source>
</evidence>
<proteinExistence type="inferred from homology"/>
<evidence type="ECO:0000256" key="2">
    <source>
        <dbReference type="SAM" id="MobiDB-lite"/>
    </source>
</evidence>
<feature type="domain" description="PucR C-terminal helix-turn-helix" evidence="3">
    <location>
        <begin position="439"/>
        <end position="492"/>
    </location>
</feature>
<dbReference type="InterPro" id="IPR042070">
    <property type="entry name" value="PucR_C-HTH_sf"/>
</dbReference>
<comment type="similarity">
    <text evidence="1">Belongs to the CdaR family.</text>
</comment>
<feature type="region of interest" description="Disordered" evidence="2">
    <location>
        <begin position="1"/>
        <end position="28"/>
    </location>
</feature>
<dbReference type="EMBL" id="U15181">
    <property type="protein sequence ID" value="AAA62953.1"/>
    <property type="molecule type" value="Genomic_DNA"/>
</dbReference>
<feature type="compositionally biased region" description="Polar residues" evidence="2">
    <location>
        <begin position="9"/>
        <end position="28"/>
    </location>
</feature>
<evidence type="ECO:0000259" key="3">
    <source>
        <dbReference type="Pfam" id="PF13556"/>
    </source>
</evidence>
<dbReference type="AlphaFoldDB" id="Q50018"/>
<reference evidence="5" key="1">
    <citation type="submission" date="1994-09" db="EMBL/GenBank/DDBJ databases">
        <authorList>
            <person name="Robison K."/>
        </authorList>
    </citation>
    <scope>NUCLEOTIDE SEQUENCE</scope>
</reference>
<dbReference type="PANTHER" id="PTHR33744:SF1">
    <property type="entry name" value="DNA-BINDING TRANSCRIPTIONAL ACTIVATOR ADER"/>
    <property type="match status" value="1"/>
</dbReference>
<dbReference type="Gene3D" id="1.10.10.2840">
    <property type="entry name" value="PucR C-terminal helix-turn-helix domain"/>
    <property type="match status" value="1"/>
</dbReference>
<dbReference type="InterPro" id="IPR051448">
    <property type="entry name" value="CdaR-like_regulators"/>
</dbReference>
<dbReference type="PANTHER" id="PTHR33744">
    <property type="entry name" value="CARBOHYDRATE DIACID REGULATOR"/>
    <property type="match status" value="1"/>
</dbReference>
<accession>Q50018</accession>
<organism evidence="5">
    <name type="scientific">Mycobacterium leprae</name>
    <dbReference type="NCBI Taxonomy" id="1769"/>
    <lineage>
        <taxon>Bacteria</taxon>
        <taxon>Bacillati</taxon>
        <taxon>Actinomycetota</taxon>
        <taxon>Actinomycetes</taxon>
        <taxon>Mycobacteriales</taxon>
        <taxon>Mycobacteriaceae</taxon>
        <taxon>Mycobacterium</taxon>
    </lineage>
</organism>
<feature type="domain" description="CdaR GGDEF-like" evidence="4">
    <location>
        <begin position="282"/>
        <end position="390"/>
    </location>
</feature>
<name>Q50018_MYCLR</name>
<dbReference type="InterPro" id="IPR025736">
    <property type="entry name" value="PucR_C-HTH_dom"/>
</dbReference>
<dbReference type="Pfam" id="PF13556">
    <property type="entry name" value="HTH_30"/>
    <property type="match status" value="1"/>
</dbReference>
<dbReference type="InterPro" id="IPR041522">
    <property type="entry name" value="CdaR_GGDEF"/>
</dbReference>
<evidence type="ECO:0000259" key="4">
    <source>
        <dbReference type="Pfam" id="PF17853"/>
    </source>
</evidence>
<evidence type="ECO:0000256" key="1">
    <source>
        <dbReference type="ARBA" id="ARBA00006754"/>
    </source>
</evidence>
<dbReference type="Pfam" id="PF17853">
    <property type="entry name" value="GGDEF_2"/>
    <property type="match status" value="1"/>
</dbReference>
<sequence length="517" mass="57203">MHTRPAISRTHTPQTEPRISHPSSPCSPSGTWLKLNTIAGVPDHLLPLSTVDIDAIDGTKNLRRTRQLRCDGSGVKCSHLARPKVSICIHRPYSEPMARQHPSPRVRELIREGARIALNPTQEWIDQLDRATFAANPAIANDPVLAKVVRRASRAHLVHWATANLRDPGAPVPAHLGPEPLTMARDLVRRGRDVLALDIYRVGQYTAWRRWMEIAFTLTSDPQELREILNVSAQSINEYVAATLEAIATHMQLERDELTRSTHAERLEVVDLILEGAPVTQERAEARLGYRLGLTHTAAVIWSDDLDGDHGYLDQAAEAFSHVVESTQQLIVVASAATRWVWLADALALDVPEVQKALLNLSKARVAIGTSSAGIEGFRRSHLEALTAQRTLARLKSHQQVAFFADVQLVSLITQNPEDAKEFITSTLGDFESASPALQQTLLTFINEQCNASRAAKRLFTHRNTLLRRIESAEKLLPRPLDHTSVHIAVALEALQWRGDQTNTSGPRAGRNDGVPA</sequence>
<reference evidence="5" key="2">
    <citation type="submission" date="1995-04" db="EMBL/GenBank/DDBJ databases">
        <authorList>
            <person name="Smith D.R."/>
        </authorList>
    </citation>
    <scope>NUCLEOTIDE SEQUENCE</scope>
</reference>
<protein>
    <submittedName>
        <fullName evidence="5">Trx</fullName>
    </submittedName>
</protein>